<keyword evidence="1 4" id="KW-0378">Hydrolase</keyword>
<keyword evidence="2" id="KW-0645">Protease</keyword>
<evidence type="ECO:0000259" key="3">
    <source>
        <dbReference type="Pfam" id="PF00326"/>
    </source>
</evidence>
<dbReference type="Proteomes" id="UP001551675">
    <property type="component" value="Unassembled WGS sequence"/>
</dbReference>
<dbReference type="Gene3D" id="2.120.10.30">
    <property type="entry name" value="TolB, C-terminal domain"/>
    <property type="match status" value="2"/>
</dbReference>
<dbReference type="InterPro" id="IPR011659">
    <property type="entry name" value="WD40"/>
</dbReference>
<sequence length="606" mass="64346">MNTAPAFSPDGTHIAFMSTRGGTPQLWLLPVAGGEARQITNLSQGVGSGAVFSPDGSKIAFTAGPAGTSRDPSAPYRVTRTVWRQDGIGLVDDALQDIYVLDLTTDAEPQRLTSDGWMSSAPKWTPDGQAIVFVAGHNPDSTKPDSRLHRVTLGGEVSDVTGTDDEVVVFTHTVTADGKVVYLTGYEAHTKPGVRPSLYIVDPATGQREKRGADIAGHLGGLMQTDSPSAGFVAGVVGGIVPTEDGTAALLQVQARGAVSLVRIQLSGPERHQVIVTGDRVCTAVGAAGGNVVFAAFGFTEPGDLYVADADGQNERRLTRTNHALLSELALPTVHRLSFRSKDDAEVEGWFLCPADAQLPAPTVLAIHGGPHAAWGYNFGFDSLMFNGAGFGVLQVNHRASTGYGDDFATAIHGDWGNLDYADLMAGVDHAIELGLADADRLGVCGISGGANLTGWVIGHTDRFKAACPENPLFNWISFFGTSDVGAWMGVSELGDTPFELLETYARCSPITYAKNCTTPTLFLQHENDYRCPAEQTEQFYTALRIAGVPAEMLRFPGSSHGGSVIGPIGHRRAQNDALLDWMSRYVLGKEAEVTETVPHIERNSA</sequence>
<keyword evidence="2" id="KW-0720">Serine protease</keyword>
<comment type="caution">
    <text evidence="4">The sequence shown here is derived from an EMBL/GenBank/DDBJ whole genome shotgun (WGS) entry which is preliminary data.</text>
</comment>
<dbReference type="SUPFAM" id="SSF82171">
    <property type="entry name" value="DPP6 N-terminal domain-like"/>
    <property type="match status" value="1"/>
</dbReference>
<evidence type="ECO:0000313" key="5">
    <source>
        <dbReference type="Proteomes" id="UP001551675"/>
    </source>
</evidence>
<dbReference type="InterPro" id="IPR029058">
    <property type="entry name" value="AB_hydrolase_fold"/>
</dbReference>
<dbReference type="PANTHER" id="PTHR42776:SF4">
    <property type="entry name" value="ACYLAMINO-ACID-RELEASING ENZYME"/>
    <property type="match status" value="1"/>
</dbReference>
<dbReference type="SUPFAM" id="SSF53474">
    <property type="entry name" value="alpha/beta-Hydrolases"/>
    <property type="match status" value="1"/>
</dbReference>
<gene>
    <name evidence="4" type="ORF">AB0I59_20400</name>
</gene>
<dbReference type="RefSeq" id="WP_061259794.1">
    <property type="nucleotide sequence ID" value="NZ_JBFALK010000011.1"/>
</dbReference>
<dbReference type="PANTHER" id="PTHR42776">
    <property type="entry name" value="SERINE PEPTIDASE S9 FAMILY MEMBER"/>
    <property type="match status" value="1"/>
</dbReference>
<name>A0ABV3GH92_MICGL</name>
<organism evidence="4 5">
    <name type="scientific">Microtetraspora glauca</name>
    <dbReference type="NCBI Taxonomy" id="1996"/>
    <lineage>
        <taxon>Bacteria</taxon>
        <taxon>Bacillati</taxon>
        <taxon>Actinomycetota</taxon>
        <taxon>Actinomycetes</taxon>
        <taxon>Streptosporangiales</taxon>
        <taxon>Streptosporangiaceae</taxon>
        <taxon>Microtetraspora</taxon>
    </lineage>
</organism>
<reference evidence="4 5" key="1">
    <citation type="submission" date="2024-06" db="EMBL/GenBank/DDBJ databases">
        <title>The Natural Products Discovery Center: Release of the First 8490 Sequenced Strains for Exploring Actinobacteria Biosynthetic Diversity.</title>
        <authorList>
            <person name="Kalkreuter E."/>
            <person name="Kautsar S.A."/>
            <person name="Yang D."/>
            <person name="Bader C.D."/>
            <person name="Teijaro C.N."/>
            <person name="Fluegel L."/>
            <person name="Davis C.M."/>
            <person name="Simpson J.R."/>
            <person name="Lauterbach L."/>
            <person name="Steele A.D."/>
            <person name="Gui C."/>
            <person name="Meng S."/>
            <person name="Li G."/>
            <person name="Viehrig K."/>
            <person name="Ye F."/>
            <person name="Su P."/>
            <person name="Kiefer A.F."/>
            <person name="Nichols A."/>
            <person name="Cepeda A.J."/>
            <person name="Yan W."/>
            <person name="Fan B."/>
            <person name="Jiang Y."/>
            <person name="Adhikari A."/>
            <person name="Zheng C.-J."/>
            <person name="Schuster L."/>
            <person name="Cowan T.M."/>
            <person name="Smanski M.J."/>
            <person name="Chevrette M.G."/>
            <person name="De Carvalho L.P.S."/>
            <person name="Shen B."/>
        </authorList>
    </citation>
    <scope>NUCLEOTIDE SEQUENCE [LARGE SCALE GENOMIC DNA]</scope>
    <source>
        <strain evidence="4 5">NPDC050100</strain>
    </source>
</reference>
<dbReference type="EMBL" id="JBFALK010000011">
    <property type="protein sequence ID" value="MEV0970997.1"/>
    <property type="molecule type" value="Genomic_DNA"/>
</dbReference>
<evidence type="ECO:0000256" key="1">
    <source>
        <dbReference type="ARBA" id="ARBA00022801"/>
    </source>
</evidence>
<dbReference type="Gene3D" id="3.40.50.1820">
    <property type="entry name" value="alpha/beta hydrolase"/>
    <property type="match status" value="1"/>
</dbReference>
<accession>A0ABV3GH92</accession>
<protein>
    <submittedName>
        <fullName evidence="4">S9 family peptidase</fullName>
        <ecNumber evidence="4">3.4.-.-</ecNumber>
    </submittedName>
</protein>
<dbReference type="InterPro" id="IPR001375">
    <property type="entry name" value="Peptidase_S9_cat"/>
</dbReference>
<proteinExistence type="predicted"/>
<dbReference type="GO" id="GO:0016787">
    <property type="term" value="F:hydrolase activity"/>
    <property type="evidence" value="ECO:0007669"/>
    <property type="project" value="UniProtKB-KW"/>
</dbReference>
<evidence type="ECO:0000313" key="4">
    <source>
        <dbReference type="EMBL" id="MEV0970997.1"/>
    </source>
</evidence>
<dbReference type="Pfam" id="PF07676">
    <property type="entry name" value="PD40"/>
    <property type="match status" value="3"/>
</dbReference>
<dbReference type="Pfam" id="PF00326">
    <property type="entry name" value="Peptidase_S9"/>
    <property type="match status" value="1"/>
</dbReference>
<keyword evidence="5" id="KW-1185">Reference proteome</keyword>
<dbReference type="InterPro" id="IPR011042">
    <property type="entry name" value="6-blade_b-propeller_TolB-like"/>
</dbReference>
<feature type="domain" description="Peptidase S9 prolyl oligopeptidase catalytic" evidence="3">
    <location>
        <begin position="382"/>
        <end position="587"/>
    </location>
</feature>
<dbReference type="EC" id="3.4.-.-" evidence="4"/>
<evidence type="ECO:0000256" key="2">
    <source>
        <dbReference type="ARBA" id="ARBA00022825"/>
    </source>
</evidence>